<sequence length="105" mass="11431">MQSAALTAKRASVVAKVAPELPEILGTGYRPAFARYADGRPMTGGYRRDALSFAEHLLADGRPENAAARRRLTLWWQERSGPAPLPSHPAARLARRVRLALSGGR</sequence>
<reference evidence="2 3" key="1">
    <citation type="journal article" date="2020" name="Int. J. Syst. Evol. Microbiol.">
        <title>Reclassification of Streptomyces castelarensis and Streptomyces sporoclivatus as later heterotypic synonyms of Streptomyces antimycoticus.</title>
        <authorList>
            <person name="Komaki H."/>
            <person name="Tamura T."/>
        </authorList>
    </citation>
    <scope>NUCLEOTIDE SEQUENCE [LARGE SCALE GENOMIC DNA]</scope>
    <source>
        <strain evidence="2 3">NBRC 13459</strain>
    </source>
</reference>
<keyword evidence="3" id="KW-1185">Reference proteome</keyword>
<comment type="caution">
    <text evidence="2">The sequence shown here is derived from an EMBL/GenBank/DDBJ whole genome shotgun (WGS) entry which is preliminary data.</text>
</comment>
<organism evidence="2 3">
    <name type="scientific">Streptomyces violaceusniger</name>
    <dbReference type="NCBI Taxonomy" id="68280"/>
    <lineage>
        <taxon>Bacteria</taxon>
        <taxon>Bacillati</taxon>
        <taxon>Actinomycetota</taxon>
        <taxon>Actinomycetes</taxon>
        <taxon>Kitasatosporales</taxon>
        <taxon>Streptomycetaceae</taxon>
        <taxon>Streptomyces</taxon>
        <taxon>Streptomyces violaceusniger group</taxon>
    </lineage>
</organism>
<evidence type="ECO:0000259" key="1">
    <source>
        <dbReference type="Pfam" id="PF26136"/>
    </source>
</evidence>
<protein>
    <recommendedName>
        <fullName evidence="1">SCO6045-like C-terminal domain-containing protein</fullName>
    </recommendedName>
</protein>
<proteinExistence type="predicted"/>
<dbReference type="Proteomes" id="UP000301309">
    <property type="component" value="Unassembled WGS sequence"/>
</dbReference>
<gene>
    <name evidence="2" type="ORF">SVIO_079500</name>
</gene>
<name>A0A4D4LFR4_STRVO</name>
<dbReference type="Pfam" id="PF26136">
    <property type="entry name" value="SCO6045_C"/>
    <property type="match status" value="1"/>
</dbReference>
<dbReference type="AlphaFoldDB" id="A0A4D4LFR4"/>
<evidence type="ECO:0000313" key="2">
    <source>
        <dbReference type="EMBL" id="GDY57327.1"/>
    </source>
</evidence>
<dbReference type="EMBL" id="BJHW01000001">
    <property type="protein sequence ID" value="GDY57327.1"/>
    <property type="molecule type" value="Genomic_DNA"/>
</dbReference>
<accession>A0A4D4LFR4</accession>
<feature type="domain" description="SCO6045-like C-terminal" evidence="1">
    <location>
        <begin position="2"/>
        <end position="58"/>
    </location>
</feature>
<dbReference type="InterPro" id="IPR058711">
    <property type="entry name" value="SCO6045-like_C"/>
</dbReference>
<evidence type="ECO:0000313" key="3">
    <source>
        <dbReference type="Proteomes" id="UP000301309"/>
    </source>
</evidence>